<dbReference type="PANTHER" id="PTHR46720">
    <property type="entry name" value="HYDROXYLASE, PUTATIVE (AFU_ORTHOLOGUE AFUA_3G01460)-RELATED"/>
    <property type="match status" value="1"/>
</dbReference>
<keyword evidence="6" id="KW-1185">Reference proteome</keyword>
<dbReference type="Proteomes" id="UP000620124">
    <property type="component" value="Unassembled WGS sequence"/>
</dbReference>
<evidence type="ECO:0000256" key="3">
    <source>
        <dbReference type="ARBA" id="ARBA00023002"/>
    </source>
</evidence>
<dbReference type="PANTHER" id="PTHR46720:SF3">
    <property type="entry name" value="FAD-BINDING DOMAIN-CONTAINING PROTEIN-RELATED"/>
    <property type="match status" value="1"/>
</dbReference>
<dbReference type="OrthoDB" id="417877at2759"/>
<feature type="domain" description="FAD-binding" evidence="4">
    <location>
        <begin position="318"/>
        <end position="386"/>
    </location>
</feature>
<evidence type="ECO:0000313" key="5">
    <source>
        <dbReference type="EMBL" id="KAF7354374.1"/>
    </source>
</evidence>
<dbReference type="Gene3D" id="3.50.50.60">
    <property type="entry name" value="FAD/NAD(P)-binding domain"/>
    <property type="match status" value="1"/>
</dbReference>
<proteinExistence type="predicted"/>
<dbReference type="GO" id="GO:0044550">
    <property type="term" value="P:secondary metabolite biosynthetic process"/>
    <property type="evidence" value="ECO:0007669"/>
    <property type="project" value="TreeGrafter"/>
</dbReference>
<keyword evidence="1" id="KW-0285">Flavoprotein</keyword>
<dbReference type="Pfam" id="PF01494">
    <property type="entry name" value="FAD_binding_3"/>
    <property type="match status" value="2"/>
</dbReference>
<gene>
    <name evidence="5" type="ORF">MVEN_01126100</name>
</gene>
<dbReference type="InterPro" id="IPR036188">
    <property type="entry name" value="FAD/NAD-bd_sf"/>
</dbReference>
<feature type="domain" description="FAD-binding" evidence="4">
    <location>
        <begin position="7"/>
        <end position="177"/>
    </location>
</feature>
<dbReference type="AlphaFoldDB" id="A0A8H6Y8J0"/>
<evidence type="ECO:0000259" key="4">
    <source>
        <dbReference type="Pfam" id="PF01494"/>
    </source>
</evidence>
<protein>
    <submittedName>
        <fullName evidence="5">FAD/NAD(P)-binding domain-containing protein</fullName>
    </submittedName>
</protein>
<dbReference type="GO" id="GO:0016491">
    <property type="term" value="F:oxidoreductase activity"/>
    <property type="evidence" value="ECO:0007669"/>
    <property type="project" value="UniProtKB-KW"/>
</dbReference>
<name>A0A8H6Y8J0_9AGAR</name>
<evidence type="ECO:0000256" key="1">
    <source>
        <dbReference type="ARBA" id="ARBA00022630"/>
    </source>
</evidence>
<sequence>MFKQQMRIAICGAGVGGLTLALTLGIHSEHHVDLYEAGAEISTIGAGIAVWARTFEVLQLLGLHERMHKRGISLDGADQLRTGPKFRRSDQAHAGYNFLTDAISKGGLSMHRPDLIDLLKDSLPPNCSVHLRKRMTSYTTSESESALIKMHFADGTTATADVLVGADGVRSATRATMFEALANQYKNGFDGIGHEQLLRCKDPVWTGTVAYRCVYPAEKLRKVDPGHLGLDNHVIALGKDRHIVSYPIARRTLINFLGFDTIPGAEDTRFPDKWVQDVPVKEFRDLYHGWEPDMQTLLNCVDTPSRWAIHVTAPLPFYAHGNVALLGDAAHAMMTHFGAGAGQAIESAYILGRVLAHPSTTRTTVSAALKVYSNIRQPYANGIVEKSRLVGLIYEFAAPGLYDGVDRENEAKGLREIGAAIKHEWEWVSQHGLQDDWQRAEKLLNGWERGNL</sequence>
<dbReference type="PRINTS" id="PR00420">
    <property type="entry name" value="RNGMNOXGNASE"/>
</dbReference>
<dbReference type="EMBL" id="JACAZI010000008">
    <property type="protein sequence ID" value="KAF7354374.1"/>
    <property type="molecule type" value="Genomic_DNA"/>
</dbReference>
<evidence type="ECO:0000256" key="2">
    <source>
        <dbReference type="ARBA" id="ARBA00022827"/>
    </source>
</evidence>
<dbReference type="SUPFAM" id="SSF51905">
    <property type="entry name" value="FAD/NAD(P)-binding domain"/>
    <property type="match status" value="1"/>
</dbReference>
<dbReference type="InterPro" id="IPR051104">
    <property type="entry name" value="FAD_monoxygenase"/>
</dbReference>
<keyword evidence="3" id="KW-0560">Oxidoreductase</keyword>
<dbReference type="InterPro" id="IPR002938">
    <property type="entry name" value="FAD-bd"/>
</dbReference>
<keyword evidence="2" id="KW-0274">FAD</keyword>
<comment type="caution">
    <text evidence="5">The sequence shown here is derived from an EMBL/GenBank/DDBJ whole genome shotgun (WGS) entry which is preliminary data.</text>
</comment>
<accession>A0A8H6Y8J0</accession>
<dbReference type="GO" id="GO:0071949">
    <property type="term" value="F:FAD binding"/>
    <property type="evidence" value="ECO:0007669"/>
    <property type="project" value="InterPro"/>
</dbReference>
<organism evidence="5 6">
    <name type="scientific">Mycena venus</name>
    <dbReference type="NCBI Taxonomy" id="2733690"/>
    <lineage>
        <taxon>Eukaryota</taxon>
        <taxon>Fungi</taxon>
        <taxon>Dikarya</taxon>
        <taxon>Basidiomycota</taxon>
        <taxon>Agaricomycotina</taxon>
        <taxon>Agaricomycetes</taxon>
        <taxon>Agaricomycetidae</taxon>
        <taxon>Agaricales</taxon>
        <taxon>Marasmiineae</taxon>
        <taxon>Mycenaceae</taxon>
        <taxon>Mycena</taxon>
    </lineage>
</organism>
<dbReference type="SUPFAM" id="SSF54373">
    <property type="entry name" value="FAD-linked reductases, C-terminal domain"/>
    <property type="match status" value="1"/>
</dbReference>
<evidence type="ECO:0000313" key="6">
    <source>
        <dbReference type="Proteomes" id="UP000620124"/>
    </source>
</evidence>
<reference evidence="5" key="1">
    <citation type="submission" date="2020-05" db="EMBL/GenBank/DDBJ databases">
        <title>Mycena genomes resolve the evolution of fungal bioluminescence.</title>
        <authorList>
            <person name="Tsai I.J."/>
        </authorList>
    </citation>
    <scope>NUCLEOTIDE SEQUENCE</scope>
    <source>
        <strain evidence="5">CCC161011</strain>
    </source>
</reference>